<reference evidence="2 3" key="1">
    <citation type="submission" date="2021-08" db="EMBL/GenBank/DDBJ databases">
        <title>Nocardioides bacterium WL0053 sp. nov., isolated from the sediment.</title>
        <authorList>
            <person name="Wang L."/>
            <person name="Zhang D."/>
            <person name="Zhang A."/>
        </authorList>
    </citation>
    <scope>NUCLEOTIDE SEQUENCE [LARGE SCALE GENOMIC DNA]</scope>
    <source>
        <strain evidence="2 3">WL0053</strain>
    </source>
</reference>
<organism evidence="2 3">
    <name type="scientific">Nocardioides jiangsuensis</name>
    <dbReference type="NCBI Taxonomy" id="2866161"/>
    <lineage>
        <taxon>Bacteria</taxon>
        <taxon>Bacillati</taxon>
        <taxon>Actinomycetota</taxon>
        <taxon>Actinomycetes</taxon>
        <taxon>Propionibacteriales</taxon>
        <taxon>Nocardioidaceae</taxon>
        <taxon>Nocardioides</taxon>
    </lineage>
</organism>
<keyword evidence="3" id="KW-1185">Reference proteome</keyword>
<sequence length="285" mass="30377">MGTPLPQVTTVGIVMFAIASAAPAHADTNVDGGVQGDTVFVAAVNETNKDSQDGTVIAAQGDETASAFVQYRWIIACADPGSSNESSLLDCQAAQACADGRERMYRLWGRTDQPPAWLPLGTQCFGEPPTAADTPRPQVTAALVLNELRRIGLPTLEAKTQPADKTLVNFATIFYTEAEPFTTTVRLLGQQVDIEATTAQFSWHFGDGSTRTTASPGAPYPSKELTYSYSDADTTVQPSVDVTYTARFRVNAGAWQDIDETVTITGPPSSLRISEATAVLSGNYE</sequence>
<gene>
    <name evidence="2" type="ORF">K1X13_13895</name>
</gene>
<evidence type="ECO:0008006" key="4">
    <source>
        <dbReference type="Google" id="ProtNLM"/>
    </source>
</evidence>
<evidence type="ECO:0000313" key="2">
    <source>
        <dbReference type="EMBL" id="MBY9075921.1"/>
    </source>
</evidence>
<name>A0ABS7RLN6_9ACTN</name>
<dbReference type="Proteomes" id="UP000754710">
    <property type="component" value="Unassembled WGS sequence"/>
</dbReference>
<dbReference type="EMBL" id="JAIEZQ010000002">
    <property type="protein sequence ID" value="MBY9075921.1"/>
    <property type="molecule type" value="Genomic_DNA"/>
</dbReference>
<accession>A0ABS7RLN6</accession>
<evidence type="ECO:0000256" key="1">
    <source>
        <dbReference type="SAM" id="SignalP"/>
    </source>
</evidence>
<dbReference type="RefSeq" id="WP_221025612.1">
    <property type="nucleotide sequence ID" value="NZ_JAIEZQ010000002.1"/>
</dbReference>
<feature type="signal peptide" evidence="1">
    <location>
        <begin position="1"/>
        <end position="26"/>
    </location>
</feature>
<feature type="chain" id="PRO_5045052174" description="PKD domain-containing protein" evidence="1">
    <location>
        <begin position="27"/>
        <end position="285"/>
    </location>
</feature>
<proteinExistence type="predicted"/>
<keyword evidence="1" id="KW-0732">Signal</keyword>
<comment type="caution">
    <text evidence="2">The sequence shown here is derived from an EMBL/GenBank/DDBJ whole genome shotgun (WGS) entry which is preliminary data.</text>
</comment>
<protein>
    <recommendedName>
        <fullName evidence="4">PKD domain-containing protein</fullName>
    </recommendedName>
</protein>
<evidence type="ECO:0000313" key="3">
    <source>
        <dbReference type="Proteomes" id="UP000754710"/>
    </source>
</evidence>